<evidence type="ECO:0000313" key="1">
    <source>
        <dbReference type="EMBL" id="MDP9890853.1"/>
    </source>
</evidence>
<dbReference type="Proteomes" id="UP001226577">
    <property type="component" value="Unassembled WGS sequence"/>
</dbReference>
<keyword evidence="2" id="KW-1185">Reference proteome</keyword>
<evidence type="ECO:0000313" key="2">
    <source>
        <dbReference type="Proteomes" id="UP001226577"/>
    </source>
</evidence>
<name>A0ABT9S028_9MICC</name>
<dbReference type="EMBL" id="JAUSRE010000042">
    <property type="protein sequence ID" value="MDP9890853.1"/>
    <property type="molecule type" value="Genomic_DNA"/>
</dbReference>
<protein>
    <submittedName>
        <fullName evidence="1">Uncharacterized protein</fullName>
    </submittedName>
</protein>
<accession>A0ABT9S028</accession>
<reference evidence="1 2" key="1">
    <citation type="submission" date="2023-07" db="EMBL/GenBank/DDBJ databases">
        <title>Sorghum-associated microbial communities from plants grown in Nebraska, USA.</title>
        <authorList>
            <person name="Schachtman D."/>
        </authorList>
    </citation>
    <scope>NUCLEOTIDE SEQUENCE [LARGE SCALE GENOMIC DNA]</scope>
    <source>
        <strain evidence="1 2">CC222</strain>
    </source>
</reference>
<gene>
    <name evidence="1" type="ORF">J2X98_004470</name>
</gene>
<dbReference type="RefSeq" id="WP_141943551.1">
    <property type="nucleotide sequence ID" value="NZ_JAUSRE010000042.1"/>
</dbReference>
<proteinExistence type="predicted"/>
<organism evidence="1 2">
    <name type="scientific">Pseudarthrobacter enclensis</name>
    <dbReference type="NCBI Taxonomy" id="993070"/>
    <lineage>
        <taxon>Bacteria</taxon>
        <taxon>Bacillati</taxon>
        <taxon>Actinomycetota</taxon>
        <taxon>Actinomycetes</taxon>
        <taxon>Micrococcales</taxon>
        <taxon>Micrococcaceae</taxon>
        <taxon>Pseudarthrobacter</taxon>
    </lineage>
</organism>
<sequence>MTVTLLLRLRDWLLDTFTYESGSQAAAAMADASRWGWLPALSGVSVGADLARSEHVEATAGNGGMSA</sequence>
<comment type="caution">
    <text evidence="1">The sequence shown here is derived from an EMBL/GenBank/DDBJ whole genome shotgun (WGS) entry which is preliminary data.</text>
</comment>